<protein>
    <recommendedName>
        <fullName evidence="3">Bacteriophage peptidoglycan hydrolase</fullName>
    </recommendedName>
</protein>
<proteinExistence type="predicted"/>
<comment type="caution">
    <text evidence="1">The sequence shown here is derived from an EMBL/GenBank/DDBJ whole genome shotgun (WGS) entry which is preliminary data.</text>
</comment>
<reference evidence="1 2" key="1">
    <citation type="submission" date="2020-08" db="EMBL/GenBank/DDBJ databases">
        <title>A Genomic Blueprint of the Chicken Gut Microbiome.</title>
        <authorList>
            <person name="Gilroy R."/>
            <person name="Ravi A."/>
            <person name="Getino M."/>
            <person name="Pursley I."/>
            <person name="Horton D.L."/>
            <person name="Alikhan N.-F."/>
            <person name="Baker D."/>
            <person name="Gharbi K."/>
            <person name="Hall N."/>
            <person name="Watson M."/>
            <person name="Adriaenssens E.M."/>
            <person name="Foster-Nyarko E."/>
            <person name="Jarju S."/>
            <person name="Secka A."/>
            <person name="Antonio M."/>
            <person name="Oren A."/>
            <person name="Chaudhuri R."/>
            <person name="La Ragione R.M."/>
            <person name="Hildebrand F."/>
            <person name="Pallen M.J."/>
        </authorList>
    </citation>
    <scope>NUCLEOTIDE SEQUENCE [LARGE SCALE GENOMIC DNA]</scope>
    <source>
        <strain evidence="1 2">Sa3CVN1</strain>
    </source>
</reference>
<sequence length="189" mass="22081">MIKIMIFIISVVVVILVIKAIIGSKICTEDRSYNLDEKIFNFLQSNENRKYIYSKAVKRNKGNSSNTCVYFLAELLRENNFMVPNETKKVSEVLKMLKEDGWKKHSNYEELKPGDICFTTDSDGNKDGIPTHTYVFMKWVKEGSYDFAYVCDNQAKDYNGRLYHIRNIRNVEKTNGFKKEAFAFFMKKS</sequence>
<dbReference type="Proteomes" id="UP000627781">
    <property type="component" value="Unassembled WGS sequence"/>
</dbReference>
<name>A0ABR8PXK7_9CLOT</name>
<dbReference type="EMBL" id="JACSRA010000031">
    <property type="protein sequence ID" value="MBD7912912.1"/>
    <property type="molecule type" value="Genomic_DNA"/>
</dbReference>
<dbReference type="RefSeq" id="WP_191769822.1">
    <property type="nucleotide sequence ID" value="NZ_JACSRA010000031.1"/>
</dbReference>
<evidence type="ECO:0000313" key="2">
    <source>
        <dbReference type="Proteomes" id="UP000627781"/>
    </source>
</evidence>
<accession>A0ABR8PXK7</accession>
<organism evidence="1 2">
    <name type="scientific">Clostridium cibarium</name>
    <dbReference type="NCBI Taxonomy" id="2762247"/>
    <lineage>
        <taxon>Bacteria</taxon>
        <taxon>Bacillati</taxon>
        <taxon>Bacillota</taxon>
        <taxon>Clostridia</taxon>
        <taxon>Eubacteriales</taxon>
        <taxon>Clostridiaceae</taxon>
        <taxon>Clostridium</taxon>
    </lineage>
</organism>
<keyword evidence="2" id="KW-1185">Reference proteome</keyword>
<gene>
    <name evidence="1" type="ORF">H9661_16290</name>
</gene>
<evidence type="ECO:0008006" key="3">
    <source>
        <dbReference type="Google" id="ProtNLM"/>
    </source>
</evidence>
<evidence type="ECO:0000313" key="1">
    <source>
        <dbReference type="EMBL" id="MBD7912912.1"/>
    </source>
</evidence>